<feature type="domain" description="DUF4216" evidence="2">
    <location>
        <begin position="553"/>
        <end position="627"/>
    </location>
</feature>
<reference evidence="4" key="1">
    <citation type="submission" date="2023-04" db="EMBL/GenBank/DDBJ databases">
        <authorList>
            <person name="Vijverberg K."/>
            <person name="Xiong W."/>
            <person name="Schranz E."/>
        </authorList>
    </citation>
    <scope>NUCLEOTIDE SEQUENCE</scope>
</reference>
<gene>
    <name evidence="4" type="ORF">LSALG_LOCUS27410</name>
</gene>
<feature type="region of interest" description="Disordered" evidence="1">
    <location>
        <begin position="683"/>
        <end position="722"/>
    </location>
</feature>
<dbReference type="InterPro" id="IPR004242">
    <property type="entry name" value="Transposase_21"/>
</dbReference>
<dbReference type="PANTHER" id="PTHR48258">
    <property type="entry name" value="DUF4218 DOMAIN-CONTAINING PROTEIN-RELATED"/>
    <property type="match status" value="1"/>
</dbReference>
<evidence type="ECO:0000313" key="4">
    <source>
        <dbReference type="EMBL" id="CAI9288083.1"/>
    </source>
</evidence>
<dbReference type="Pfam" id="PF02992">
    <property type="entry name" value="Transposase_21"/>
    <property type="match status" value="1"/>
</dbReference>
<sequence>MLFTDGIETYDAHRKTNFQMKVLLLWIVSDFPAYAMLSGWSTHGNLACPYCMHQTKSFRLSNGQKPCWFDCHRKHLPERHVFRNNTVNFLKGKKVKGHEVPVPYPTEEYIWEKIQHFPTVYNGTPYGPNYIKPKGFGITHNWVKKSIFWELPYLRHLLIRHNLDLIHVAKNFFENMFHISMGTPKSKDNMKAREDIEMLCDRPILNPIRDNNRKPRKNPGKYTLTKEQVKNFCGFKSHDCHVFMQRLLPLAIRGFVPKKIYEAISEISMYFRVLCSKTLHLQDLFDMKRCIVQTMCKLEQIYPPSFFDSMEHLVIHLADEAIVGGPVHYRWMYQYERKLGIIKRRIRNKARVEGSIVNEHLVNELATYCSLYFDPTIETRHNREARNFAPQSHRFSSGGAPLSIFVVPSRRLYEKSGKRKPLSDKVLHKAHTYILLNCKEVNPYIIEFDEMVIRTNPNESVSDLRDKYFAEWFEDRIMYKTPDGSATHLEVIATKPSRHACFHNGYFVNGYKFHTQQYGEGRATKNFGVCVRGETYNAEQESDYYGILQEILEIEYYSSGPSTVVLFNCIWFDNKDGVIVNKNKLVDVKPKSRLQTDDPFCLASQAEQVFYTPYPSMSNETKDKWAVIKTKPRGVFEVTKAEMEADEVFQVEERFESPLTVTRVEPLCLASTINTYEQISDEANERIEEEDEEVEDFEDGGDENDFYYSEEEFEDEDDGDEC</sequence>
<evidence type="ECO:0000259" key="3">
    <source>
        <dbReference type="Pfam" id="PF13960"/>
    </source>
</evidence>
<accession>A0AA35Z8W2</accession>
<dbReference type="Proteomes" id="UP001177003">
    <property type="component" value="Chromosome 5"/>
</dbReference>
<evidence type="ECO:0000313" key="5">
    <source>
        <dbReference type="Proteomes" id="UP001177003"/>
    </source>
</evidence>
<feature type="domain" description="DUF4218" evidence="3">
    <location>
        <begin position="274"/>
        <end position="387"/>
    </location>
</feature>
<evidence type="ECO:0000259" key="2">
    <source>
        <dbReference type="Pfam" id="PF13952"/>
    </source>
</evidence>
<evidence type="ECO:0000256" key="1">
    <source>
        <dbReference type="SAM" id="MobiDB-lite"/>
    </source>
</evidence>
<dbReference type="InterPro" id="IPR025452">
    <property type="entry name" value="DUF4218"/>
</dbReference>
<name>A0AA35Z8W2_LACSI</name>
<dbReference type="InterPro" id="IPR025312">
    <property type="entry name" value="DUF4216"/>
</dbReference>
<evidence type="ECO:0008006" key="6">
    <source>
        <dbReference type="Google" id="ProtNLM"/>
    </source>
</evidence>
<dbReference type="Pfam" id="PF13952">
    <property type="entry name" value="DUF4216"/>
    <property type="match status" value="1"/>
</dbReference>
<organism evidence="4 5">
    <name type="scientific">Lactuca saligna</name>
    <name type="common">Willowleaf lettuce</name>
    <dbReference type="NCBI Taxonomy" id="75948"/>
    <lineage>
        <taxon>Eukaryota</taxon>
        <taxon>Viridiplantae</taxon>
        <taxon>Streptophyta</taxon>
        <taxon>Embryophyta</taxon>
        <taxon>Tracheophyta</taxon>
        <taxon>Spermatophyta</taxon>
        <taxon>Magnoliopsida</taxon>
        <taxon>eudicotyledons</taxon>
        <taxon>Gunneridae</taxon>
        <taxon>Pentapetalae</taxon>
        <taxon>asterids</taxon>
        <taxon>campanulids</taxon>
        <taxon>Asterales</taxon>
        <taxon>Asteraceae</taxon>
        <taxon>Cichorioideae</taxon>
        <taxon>Cichorieae</taxon>
        <taxon>Lactucinae</taxon>
        <taxon>Lactuca</taxon>
    </lineage>
</organism>
<dbReference type="PANTHER" id="PTHR48258:SF4">
    <property type="entry name" value="DUF4216 DOMAIN-CONTAINING PROTEIN"/>
    <property type="match status" value="1"/>
</dbReference>
<dbReference type="AlphaFoldDB" id="A0AA35Z8W2"/>
<dbReference type="EMBL" id="OX465081">
    <property type="protein sequence ID" value="CAI9288083.1"/>
    <property type="molecule type" value="Genomic_DNA"/>
</dbReference>
<protein>
    <recommendedName>
        <fullName evidence="6">DUF4218 domain-containing protein</fullName>
    </recommendedName>
</protein>
<dbReference type="Pfam" id="PF13960">
    <property type="entry name" value="DUF4218"/>
    <property type="match status" value="1"/>
</dbReference>
<proteinExistence type="predicted"/>
<keyword evidence="5" id="KW-1185">Reference proteome</keyword>